<feature type="domain" description="GH64" evidence="2">
    <location>
        <begin position="74"/>
        <end position="432"/>
    </location>
</feature>
<evidence type="ECO:0000259" key="2">
    <source>
        <dbReference type="PROSITE" id="PS52006"/>
    </source>
</evidence>
<dbReference type="AlphaFoldDB" id="A0A2G5IEF9"/>
<dbReference type="Gene3D" id="2.60.110.10">
    <property type="entry name" value="Thaumatin"/>
    <property type="match status" value="1"/>
</dbReference>
<dbReference type="InterPro" id="IPR037176">
    <property type="entry name" value="Osmotin/thaumatin-like_sf"/>
</dbReference>
<evidence type="ECO:0000313" key="6">
    <source>
        <dbReference type="Proteomes" id="UP001302367"/>
    </source>
</evidence>
<dbReference type="InterPro" id="IPR042517">
    <property type="entry name" value="Glyco_hydro_64_N_2"/>
</dbReference>
<evidence type="ECO:0000256" key="1">
    <source>
        <dbReference type="SAM" id="SignalP"/>
    </source>
</evidence>
<dbReference type="EMBL" id="CP134188">
    <property type="protein sequence ID" value="WPB04222.1"/>
    <property type="molecule type" value="Genomic_DNA"/>
</dbReference>
<dbReference type="PANTHER" id="PTHR38165:SF1">
    <property type="entry name" value="GLUCANASE B"/>
    <property type="match status" value="1"/>
</dbReference>
<evidence type="ECO:0000313" key="4">
    <source>
        <dbReference type="EMBL" id="WPB04222.1"/>
    </source>
</evidence>
<reference evidence="4 6" key="2">
    <citation type="submission" date="2023-09" db="EMBL/GenBank/DDBJ databases">
        <title>Complete-Gapless Cercospora beticola genome.</title>
        <authorList>
            <person name="Wyatt N.A."/>
            <person name="Spanner R.E."/>
            <person name="Bolton M.D."/>
        </authorList>
    </citation>
    <scope>NUCLEOTIDE SEQUENCE [LARGE SCALE GENOMIC DNA]</scope>
    <source>
        <strain evidence="4">Cb09-40</strain>
    </source>
</reference>
<organism evidence="3 5">
    <name type="scientific">Cercospora beticola</name>
    <name type="common">Sugarbeet leaf spot fungus</name>
    <dbReference type="NCBI Taxonomy" id="122368"/>
    <lineage>
        <taxon>Eukaryota</taxon>
        <taxon>Fungi</taxon>
        <taxon>Dikarya</taxon>
        <taxon>Ascomycota</taxon>
        <taxon>Pezizomycotina</taxon>
        <taxon>Dothideomycetes</taxon>
        <taxon>Dothideomycetidae</taxon>
        <taxon>Mycosphaerellales</taxon>
        <taxon>Mycosphaerellaceae</taxon>
        <taxon>Cercospora</taxon>
    </lineage>
</organism>
<protein>
    <submittedName>
        <fullName evidence="3">Glucan endo-1,3-beta-glucosidase</fullName>
    </submittedName>
</protein>
<dbReference type="Proteomes" id="UP000230605">
    <property type="component" value="Chromosome 10"/>
</dbReference>
<sequence>MRASLRALLLTAACIVGQVAAAPAVSVVVRQTPDAVPVMPGGVEDLIITAENTLNATNPEPVPANETRMGIQANRQLPLALVNNIGGAVNAYITGLDPSGRVVFVQPNGQFMYPPADASFTTPREVFGNIAIPLNTAQGSTTRITLPDYLSSGRIWFAKGNLKFYSIWAGNAPGQVQPSFANPRDPSAGVDWGFVEFTNNAGGLYANLSYVDFVGLALGMSMQPGSGAVRTVRGLRTSGVGAVCSALAAQGRKDGAPWGQLCQSGGNGPLRVVAPYPFMQSSSGAFGDYLAGHVGRVWDRYRTSTLTIDTQMAAGRVNCRVNGDWLSCDGDNRAYAKPSTADIFGCNSGPFAIQGSDNAVHRAVVPRLCAAFNRGTMLKSALQPGPSHDTYYKNERNNWYSQIVHSNQPDGRGYAFSYDDVNPTGGVDQSGTLADGNPQLLSIFVGGA</sequence>
<dbReference type="PANTHER" id="PTHR38165">
    <property type="match status" value="1"/>
</dbReference>
<name>A0A2G5IEF9_CERBT</name>
<feature type="signal peptide" evidence="1">
    <location>
        <begin position="1"/>
        <end position="21"/>
    </location>
</feature>
<gene>
    <name evidence="3" type="ORF">CB0940_11861</name>
    <name evidence="4" type="ORF">RHO25_008867</name>
</gene>
<dbReference type="Pfam" id="PF16483">
    <property type="entry name" value="Glyco_hydro_64"/>
    <property type="match status" value="1"/>
</dbReference>
<reference evidence="3 5" key="1">
    <citation type="submission" date="2015-10" db="EMBL/GenBank/DDBJ databases">
        <title>The cercosporin biosynthetic gene cluster was horizontally transferred to several fungal lineages and shown to be expanded in Cercospora beticola based on microsynteny with recipient genomes.</title>
        <authorList>
            <person name="De Jonge R."/>
            <person name="Ebert M.K."/>
            <person name="Suttle J.C."/>
            <person name="Jurick Ii W.M."/>
            <person name="Secor G.A."/>
            <person name="Thomma B.P."/>
            <person name="Van De Peer Y."/>
            <person name="Bolton M.D."/>
        </authorList>
    </citation>
    <scope>NUCLEOTIDE SEQUENCE [LARGE SCALE GENOMIC DNA]</scope>
    <source>
        <strain evidence="3 5">09-40</strain>
    </source>
</reference>
<dbReference type="InterPro" id="IPR032477">
    <property type="entry name" value="Glyco_hydro_64"/>
</dbReference>
<feature type="chain" id="PRO_5013606288" evidence="1">
    <location>
        <begin position="22"/>
        <end position="448"/>
    </location>
</feature>
<accession>A0A2G5IEF9</accession>
<dbReference type="PROSITE" id="PS52006">
    <property type="entry name" value="GH64"/>
    <property type="match status" value="1"/>
</dbReference>
<dbReference type="Proteomes" id="UP001302367">
    <property type="component" value="Chromosome 5"/>
</dbReference>
<dbReference type="InterPro" id="IPR037398">
    <property type="entry name" value="Glyco_hydro_64_fam"/>
</dbReference>
<evidence type="ECO:0000313" key="3">
    <source>
        <dbReference type="EMBL" id="PIB03236.1"/>
    </source>
</evidence>
<keyword evidence="1" id="KW-0732">Signal</keyword>
<keyword evidence="6" id="KW-1185">Reference proteome</keyword>
<dbReference type="OrthoDB" id="10058186at2759"/>
<dbReference type="EMBL" id="LKMD01000099">
    <property type="protein sequence ID" value="PIB03236.1"/>
    <property type="molecule type" value="Genomic_DNA"/>
</dbReference>
<proteinExistence type="predicted"/>
<evidence type="ECO:0000313" key="5">
    <source>
        <dbReference type="Proteomes" id="UP000230605"/>
    </source>
</evidence>
<dbReference type="Gene3D" id="3.30.920.50">
    <property type="entry name" value="Beta-1,3-glucanase, C-terminal domain"/>
    <property type="match status" value="1"/>
</dbReference>